<comment type="caution">
    <text evidence="2">The sequence shown here is derived from an EMBL/GenBank/DDBJ whole genome shotgun (WGS) entry which is preliminary data.</text>
</comment>
<organism evidence="2 3">
    <name type="scientific">Ornithinibacillus halotolerans</name>
    <dbReference type="NCBI Taxonomy" id="1274357"/>
    <lineage>
        <taxon>Bacteria</taxon>
        <taxon>Bacillati</taxon>
        <taxon>Bacillota</taxon>
        <taxon>Bacilli</taxon>
        <taxon>Bacillales</taxon>
        <taxon>Bacillaceae</taxon>
        <taxon>Ornithinibacillus</taxon>
    </lineage>
</organism>
<evidence type="ECO:0000313" key="3">
    <source>
        <dbReference type="Proteomes" id="UP000613512"/>
    </source>
</evidence>
<keyword evidence="3" id="KW-1185">Reference proteome</keyword>
<dbReference type="EMBL" id="BMEY01000014">
    <property type="protein sequence ID" value="GGA82148.1"/>
    <property type="molecule type" value="Genomic_DNA"/>
</dbReference>
<dbReference type="Proteomes" id="UP000613512">
    <property type="component" value="Unassembled WGS sequence"/>
</dbReference>
<gene>
    <name evidence="2" type="ORF">GCM10008025_26730</name>
</gene>
<reference evidence="2" key="2">
    <citation type="submission" date="2020-09" db="EMBL/GenBank/DDBJ databases">
        <authorList>
            <person name="Sun Q."/>
            <person name="Zhou Y."/>
        </authorList>
    </citation>
    <scope>NUCLEOTIDE SEQUENCE</scope>
    <source>
        <strain evidence="2">CGMCC 1.12408</strain>
    </source>
</reference>
<proteinExistence type="predicted"/>
<sequence>MDFLSWNDFIQPTNPLAALFFGIIFTIIVTTSAWFESKEIKTASIVFGIGISVVVVGVILLHVFGYYN</sequence>
<feature type="transmembrane region" description="Helical" evidence="1">
    <location>
        <begin position="16"/>
        <end position="35"/>
    </location>
</feature>
<name>A0A916WAB5_9BACI</name>
<accession>A0A916WAB5</accession>
<keyword evidence="1" id="KW-0812">Transmembrane</keyword>
<protein>
    <submittedName>
        <fullName evidence="2">Uncharacterized protein</fullName>
    </submittedName>
</protein>
<reference evidence="2" key="1">
    <citation type="journal article" date="2014" name="Int. J. Syst. Evol. Microbiol.">
        <title>Complete genome sequence of Corynebacterium casei LMG S-19264T (=DSM 44701T), isolated from a smear-ripened cheese.</title>
        <authorList>
            <consortium name="US DOE Joint Genome Institute (JGI-PGF)"/>
            <person name="Walter F."/>
            <person name="Albersmeier A."/>
            <person name="Kalinowski J."/>
            <person name="Ruckert C."/>
        </authorList>
    </citation>
    <scope>NUCLEOTIDE SEQUENCE</scope>
    <source>
        <strain evidence="2">CGMCC 1.12408</strain>
    </source>
</reference>
<feature type="transmembrane region" description="Helical" evidence="1">
    <location>
        <begin position="42"/>
        <end position="67"/>
    </location>
</feature>
<evidence type="ECO:0000256" key="1">
    <source>
        <dbReference type="SAM" id="Phobius"/>
    </source>
</evidence>
<keyword evidence="1" id="KW-1133">Transmembrane helix</keyword>
<dbReference type="AlphaFoldDB" id="A0A916WAB5"/>
<evidence type="ECO:0000313" key="2">
    <source>
        <dbReference type="EMBL" id="GGA82148.1"/>
    </source>
</evidence>
<keyword evidence="1" id="KW-0472">Membrane</keyword>
<dbReference type="RefSeq" id="WP_188385172.1">
    <property type="nucleotide sequence ID" value="NZ_BMEY01000014.1"/>
</dbReference>